<feature type="domain" description="Rhodanese" evidence="1">
    <location>
        <begin position="42"/>
        <end position="132"/>
    </location>
</feature>
<reference evidence="2" key="1">
    <citation type="submission" date="2020-05" db="EMBL/GenBank/DDBJ databases">
        <authorList>
            <person name="Chiriac C."/>
            <person name="Salcher M."/>
            <person name="Ghai R."/>
            <person name="Kavagutti S V."/>
        </authorList>
    </citation>
    <scope>NUCLEOTIDE SEQUENCE</scope>
</reference>
<name>A0A6J6FYD5_9ZZZZ</name>
<evidence type="ECO:0000313" key="8">
    <source>
        <dbReference type="EMBL" id="CAB5014895.1"/>
    </source>
</evidence>
<evidence type="ECO:0000259" key="1">
    <source>
        <dbReference type="PROSITE" id="PS50206"/>
    </source>
</evidence>
<evidence type="ECO:0000313" key="2">
    <source>
        <dbReference type="EMBL" id="CAB4591953.1"/>
    </source>
</evidence>
<dbReference type="InterPro" id="IPR050229">
    <property type="entry name" value="GlpE_sulfurtransferase"/>
</dbReference>
<dbReference type="InterPro" id="IPR036873">
    <property type="entry name" value="Rhodanese-like_dom_sf"/>
</dbReference>
<dbReference type="PANTHER" id="PTHR43031:SF1">
    <property type="entry name" value="PYRIDINE NUCLEOTIDE-DISULPHIDE OXIDOREDUCTASE"/>
    <property type="match status" value="1"/>
</dbReference>
<dbReference type="EMBL" id="CAFBOE010000031">
    <property type="protein sequence ID" value="CAB4972475.1"/>
    <property type="molecule type" value="Genomic_DNA"/>
</dbReference>
<dbReference type="PROSITE" id="PS51257">
    <property type="entry name" value="PROKAR_LIPOPROTEIN"/>
    <property type="match status" value="1"/>
</dbReference>
<dbReference type="SUPFAM" id="SSF52821">
    <property type="entry name" value="Rhodanese/Cell cycle control phosphatase"/>
    <property type="match status" value="1"/>
</dbReference>
<dbReference type="Pfam" id="PF00581">
    <property type="entry name" value="Rhodanese"/>
    <property type="match status" value="1"/>
</dbReference>
<proteinExistence type="predicted"/>
<dbReference type="PROSITE" id="PS50206">
    <property type="entry name" value="RHODANESE_3"/>
    <property type="match status" value="1"/>
</dbReference>
<accession>A0A6J6FYD5</accession>
<dbReference type="SMART" id="SM00450">
    <property type="entry name" value="RHOD"/>
    <property type="match status" value="1"/>
</dbReference>
<dbReference type="Gene3D" id="3.40.250.10">
    <property type="entry name" value="Rhodanese-like domain"/>
    <property type="match status" value="1"/>
</dbReference>
<dbReference type="EMBL" id="CAFBQZ010000017">
    <property type="protein sequence ID" value="CAB5071111.1"/>
    <property type="molecule type" value="Genomic_DNA"/>
</dbReference>
<sequence>MKIRSIARSALLVSATLLLSGCSSTGGAITDMNASEFSAKTQEAGVVVLDVRTRDEFNQGHITGAINIDVETDTFENEVLKLDKNATYAVYCRSGRRSLLAVDAMAGFGFKTMFNLKNGIIDWQAQGLPVMNS</sequence>
<dbReference type="PANTHER" id="PTHR43031">
    <property type="entry name" value="FAD-DEPENDENT OXIDOREDUCTASE"/>
    <property type="match status" value="1"/>
</dbReference>
<dbReference type="EMBL" id="CAFBJH010000035">
    <property type="protein sequence ID" value="CAB4850068.1"/>
    <property type="molecule type" value="Genomic_DNA"/>
</dbReference>
<dbReference type="EMBL" id="CAEZXT010000003">
    <property type="protein sequence ID" value="CAB4688341.1"/>
    <property type="molecule type" value="Genomic_DNA"/>
</dbReference>
<dbReference type="EMBL" id="CAFAAR010000026">
    <property type="protein sequence ID" value="CAB4800106.1"/>
    <property type="molecule type" value="Genomic_DNA"/>
</dbReference>
<organism evidence="2">
    <name type="scientific">freshwater metagenome</name>
    <dbReference type="NCBI Taxonomy" id="449393"/>
    <lineage>
        <taxon>unclassified sequences</taxon>
        <taxon>metagenomes</taxon>
        <taxon>ecological metagenomes</taxon>
    </lineage>
</organism>
<dbReference type="CDD" id="cd00158">
    <property type="entry name" value="RHOD"/>
    <property type="match status" value="1"/>
</dbReference>
<evidence type="ECO:0000313" key="7">
    <source>
        <dbReference type="EMBL" id="CAB4972475.1"/>
    </source>
</evidence>
<dbReference type="InterPro" id="IPR001763">
    <property type="entry name" value="Rhodanese-like_dom"/>
</dbReference>
<evidence type="ECO:0000313" key="6">
    <source>
        <dbReference type="EMBL" id="CAB4850068.1"/>
    </source>
</evidence>
<evidence type="ECO:0000313" key="5">
    <source>
        <dbReference type="EMBL" id="CAB4800106.1"/>
    </source>
</evidence>
<dbReference type="EMBL" id="CAEZWS010000002">
    <property type="protein sequence ID" value="CAB4655070.1"/>
    <property type="molecule type" value="Genomic_DNA"/>
</dbReference>
<protein>
    <submittedName>
        <fullName evidence="2">Unannotated protein</fullName>
    </submittedName>
</protein>
<gene>
    <name evidence="2" type="ORF">UFOPK1773_00884</name>
    <name evidence="3" type="ORF">UFOPK2288_00054</name>
    <name evidence="4" type="ORF">UFOPK2589_00093</name>
    <name evidence="5" type="ORF">UFOPK3056_00443</name>
    <name evidence="6" type="ORF">UFOPK3287_00686</name>
    <name evidence="7" type="ORF">UFOPK3916_00520</name>
    <name evidence="8" type="ORF">UFOPK4074_00838</name>
    <name evidence="9" type="ORF">UFOPK4372_00383</name>
</gene>
<dbReference type="EMBL" id="CAEZUA010000058">
    <property type="protein sequence ID" value="CAB4591953.1"/>
    <property type="molecule type" value="Genomic_DNA"/>
</dbReference>
<evidence type="ECO:0000313" key="3">
    <source>
        <dbReference type="EMBL" id="CAB4655070.1"/>
    </source>
</evidence>
<dbReference type="AlphaFoldDB" id="A0A6J6FYD5"/>
<dbReference type="EMBL" id="CAFBPG010000075">
    <property type="protein sequence ID" value="CAB5014895.1"/>
    <property type="molecule type" value="Genomic_DNA"/>
</dbReference>
<evidence type="ECO:0000313" key="9">
    <source>
        <dbReference type="EMBL" id="CAB5071111.1"/>
    </source>
</evidence>
<evidence type="ECO:0000313" key="4">
    <source>
        <dbReference type="EMBL" id="CAB4688341.1"/>
    </source>
</evidence>